<name>A0ABX0UZQ9_9HYPH</name>
<comment type="caution">
    <text evidence="2">The sequence shown here is derived from an EMBL/GenBank/DDBJ whole genome shotgun (WGS) entry which is preliminary data.</text>
</comment>
<keyword evidence="1" id="KW-1133">Transmembrane helix</keyword>
<feature type="transmembrane region" description="Helical" evidence="1">
    <location>
        <begin position="36"/>
        <end position="53"/>
    </location>
</feature>
<evidence type="ECO:0000313" key="3">
    <source>
        <dbReference type="Proteomes" id="UP001429580"/>
    </source>
</evidence>
<keyword evidence="3" id="KW-1185">Reference proteome</keyword>
<sequence length="95" mass="10485">MRAVRLKRWQLVLAFAVAATLMLTLAVVAVSAFLLIFPAVLVGGLIWRFLAYWRGESASRAGRSGGDQVIDAEYVILSHRERGEPSARDADRDGR</sequence>
<proteinExistence type="predicted"/>
<protein>
    <submittedName>
        <fullName evidence="2">Uncharacterized protein</fullName>
    </submittedName>
</protein>
<evidence type="ECO:0000256" key="1">
    <source>
        <dbReference type="SAM" id="Phobius"/>
    </source>
</evidence>
<dbReference type="RefSeq" id="WP_166952724.1">
    <property type="nucleotide sequence ID" value="NZ_JAASQI010000005.1"/>
</dbReference>
<keyword evidence="1" id="KW-0812">Transmembrane</keyword>
<dbReference type="EMBL" id="JAASQI010000005">
    <property type="protein sequence ID" value="NIJ58444.1"/>
    <property type="molecule type" value="Genomic_DNA"/>
</dbReference>
<evidence type="ECO:0000313" key="2">
    <source>
        <dbReference type="EMBL" id="NIJ58444.1"/>
    </source>
</evidence>
<reference evidence="2 3" key="1">
    <citation type="submission" date="2020-03" db="EMBL/GenBank/DDBJ databases">
        <title>Genomic Encyclopedia of Type Strains, Phase IV (KMG-IV): sequencing the most valuable type-strain genomes for metagenomic binning, comparative biology and taxonomic classification.</title>
        <authorList>
            <person name="Goeker M."/>
        </authorList>
    </citation>
    <scope>NUCLEOTIDE SEQUENCE [LARGE SCALE GENOMIC DNA]</scope>
    <source>
        <strain evidence="2 3">DSM 103870</strain>
    </source>
</reference>
<organism evidence="2 3">
    <name type="scientific">Pseudochelatococcus lubricantis</name>
    <dbReference type="NCBI Taxonomy" id="1538102"/>
    <lineage>
        <taxon>Bacteria</taxon>
        <taxon>Pseudomonadati</taxon>
        <taxon>Pseudomonadota</taxon>
        <taxon>Alphaproteobacteria</taxon>
        <taxon>Hyphomicrobiales</taxon>
        <taxon>Chelatococcaceae</taxon>
        <taxon>Pseudochelatococcus</taxon>
    </lineage>
</organism>
<keyword evidence="1" id="KW-0472">Membrane</keyword>
<dbReference type="Proteomes" id="UP001429580">
    <property type="component" value="Unassembled WGS sequence"/>
</dbReference>
<accession>A0ABX0UZQ9</accession>
<gene>
    <name evidence="2" type="ORF">FHS82_002292</name>
</gene>